<dbReference type="PANTHER" id="PTHR44757">
    <property type="entry name" value="DIGUANYLATE CYCLASE DGCP"/>
    <property type="match status" value="1"/>
</dbReference>
<sequence>MMLAAWKMTNVPRATSRPGRSNGLHESMNLQSKIWLGVAAVIVTIMSADLYLGYRGIEKQVRAELDEHARVVRALLMATRRVYQQQFLASGLPVDERTIGFLPAHALSRISSDFPRWISTGLWFNNVSDRPRNPDNRADAHEIAAMDWFRQHPTASERIAEIRDEGGPDVYHFTAPIWLEPYCLRCHGERGAAPATIRDTYGEAYGYKVGDLRGLMSIKLPMDEVRVRAAEVWWQQFGLRSGGYVLLLILLGGLLQRLVVRPLRELRAVTQQLAQGELSARAGVSGRDELAELATSFNDMAAALACHDAQYARLNRIYAALSATNQMIVRVDSEPELLRRICEIAVELGGVAMAWVGRRDPDSGNLVPVTRFGEGVEYVDGLVIPLEPHGLESAGPTATAWRSNRPVIVEDYLAESTTRPWHARAREFGWRSAAAFPILRGGQVHLVLNLYDTTVQGFDVKMRDLISEMVTDIGYALDRIDLVAEQARTSAALRESEVKYRTVLETSQDGFWLLDRDGLLTEVNDAYVEFSGYCRDELVGMHVTQLDASDASEVARHIESAVEDGNATFETRHRTKSGELKPVEVSVTFDAGRAACFSLFVRDLSRRDEAQEHIRRLSHFDTLTGLPNSSLFADLLRQAIGNAQRSGESLSVMYVDIDHFQHINDTLGHRIGDRLLVEIAERFRNALCAENTLARLGGDEFLILLPRAQVESAAHVAEKLIVAAADPMLIEGHEMLVTPSIGIAMYPADGEDFETLLQRADTATNRAKSDGRNTYRFFTAEMQQRSARTLRLEAALRRALERNELVLHYQPQIDLVDFGRVAGVEALIRWQHPELGLVSPAEFIPIAESSGLILPIGEWVMQTALLQLKAWQLAGLPLGQVAVNLSAHQFRQQNLPAVVARILAAAGLSASCLELELTESAMMDDPVAAGAMMDALHRDGVRMSIDDFGTGYSSLNYLKRFRIDKLKIDQSFVRDLTQDPEGEAIVEAIVSLARTLRFRTIAEGVEKPEQLAFLRASGCQEVQGYLFSRPLPADELAAWLRAWRPELAAT</sequence>
<dbReference type="SMART" id="SM00267">
    <property type="entry name" value="GGDEF"/>
    <property type="match status" value="1"/>
</dbReference>
<feature type="transmembrane region" description="Helical" evidence="1">
    <location>
        <begin position="34"/>
        <end position="52"/>
    </location>
</feature>
<feature type="domain" description="HAMP" evidence="4">
    <location>
        <begin position="257"/>
        <end position="309"/>
    </location>
</feature>
<dbReference type="PROSITE" id="PS50885">
    <property type="entry name" value="HAMP"/>
    <property type="match status" value="1"/>
</dbReference>
<dbReference type="CDD" id="cd01948">
    <property type="entry name" value="EAL"/>
    <property type="match status" value="1"/>
</dbReference>
<evidence type="ECO:0000259" key="2">
    <source>
        <dbReference type="PROSITE" id="PS50112"/>
    </source>
</evidence>
<dbReference type="NCBIfam" id="TIGR00254">
    <property type="entry name" value="GGDEF"/>
    <property type="match status" value="1"/>
</dbReference>
<evidence type="ECO:0000256" key="1">
    <source>
        <dbReference type="SAM" id="Phobius"/>
    </source>
</evidence>
<comment type="caution">
    <text evidence="6">The sequence shown here is derived from an EMBL/GenBank/DDBJ whole genome shotgun (WGS) entry which is preliminary data.</text>
</comment>
<feature type="transmembrane region" description="Helical" evidence="1">
    <location>
        <begin position="243"/>
        <end position="260"/>
    </location>
</feature>
<reference evidence="6" key="1">
    <citation type="submission" date="2019-12" db="EMBL/GenBank/DDBJ databases">
        <title>Comparative genomics gives insights into the taxonomy of the Azoarcus-Aromatoleum group and reveals separate origins of nif in the plant-associated Azoarcus and non-plant-associated Aromatoleum sub-groups.</title>
        <authorList>
            <person name="Lafos M."/>
            <person name="Maluk M."/>
            <person name="Batista M."/>
            <person name="Junghare M."/>
            <person name="Carmona M."/>
            <person name="Faoro H."/>
            <person name="Cruz L.M."/>
            <person name="Battistoni F."/>
            <person name="De Souza E."/>
            <person name="Pedrosa F."/>
            <person name="Chen W.-M."/>
            <person name="Poole P.S."/>
            <person name="Dixon R.A."/>
            <person name="James E.K."/>
        </authorList>
    </citation>
    <scope>NUCLEOTIDE SEQUENCE</scope>
    <source>
        <strain evidence="6">U120</strain>
    </source>
</reference>
<dbReference type="SMART" id="SM00052">
    <property type="entry name" value="EAL"/>
    <property type="match status" value="1"/>
</dbReference>
<dbReference type="SUPFAM" id="SSF55781">
    <property type="entry name" value="GAF domain-like"/>
    <property type="match status" value="1"/>
</dbReference>
<dbReference type="CDD" id="cd06225">
    <property type="entry name" value="HAMP"/>
    <property type="match status" value="1"/>
</dbReference>
<dbReference type="PROSITE" id="PS50887">
    <property type="entry name" value="GGDEF"/>
    <property type="match status" value="1"/>
</dbReference>
<dbReference type="InterPro" id="IPR052155">
    <property type="entry name" value="Biofilm_reg_signaling"/>
</dbReference>
<dbReference type="CDD" id="cd01949">
    <property type="entry name" value="GGDEF"/>
    <property type="match status" value="1"/>
</dbReference>
<dbReference type="PROSITE" id="PS50883">
    <property type="entry name" value="EAL"/>
    <property type="match status" value="1"/>
</dbReference>
<dbReference type="Gene3D" id="3.30.450.20">
    <property type="entry name" value="PAS domain"/>
    <property type="match status" value="1"/>
</dbReference>
<proteinExistence type="predicted"/>
<feature type="domain" description="PAS" evidence="2">
    <location>
        <begin position="496"/>
        <end position="565"/>
    </location>
</feature>
<dbReference type="Pfam" id="PF00563">
    <property type="entry name" value="EAL"/>
    <property type="match status" value="1"/>
</dbReference>
<dbReference type="SMART" id="SM00304">
    <property type="entry name" value="HAMP"/>
    <property type="match status" value="1"/>
</dbReference>
<dbReference type="Proteomes" id="UP000601990">
    <property type="component" value="Unassembled WGS sequence"/>
</dbReference>
<evidence type="ECO:0000259" key="5">
    <source>
        <dbReference type="PROSITE" id="PS50887"/>
    </source>
</evidence>
<dbReference type="InterPro" id="IPR029016">
    <property type="entry name" value="GAF-like_dom_sf"/>
</dbReference>
<dbReference type="SMART" id="SM00091">
    <property type="entry name" value="PAS"/>
    <property type="match status" value="1"/>
</dbReference>
<accession>A0ABX1MY85</accession>
<dbReference type="Pfam" id="PF00989">
    <property type="entry name" value="PAS"/>
    <property type="match status" value="1"/>
</dbReference>
<organism evidence="6 7">
    <name type="scientific">Aromatoleum buckelii</name>
    <dbReference type="NCBI Taxonomy" id="200254"/>
    <lineage>
        <taxon>Bacteria</taxon>
        <taxon>Pseudomonadati</taxon>
        <taxon>Pseudomonadota</taxon>
        <taxon>Betaproteobacteria</taxon>
        <taxon>Rhodocyclales</taxon>
        <taxon>Rhodocyclaceae</taxon>
        <taxon>Aromatoleum</taxon>
    </lineage>
</organism>
<dbReference type="Pfam" id="PF00672">
    <property type="entry name" value="HAMP"/>
    <property type="match status" value="1"/>
</dbReference>
<evidence type="ECO:0000259" key="3">
    <source>
        <dbReference type="PROSITE" id="PS50883"/>
    </source>
</evidence>
<dbReference type="NCBIfam" id="TIGR00229">
    <property type="entry name" value="sensory_box"/>
    <property type="match status" value="1"/>
</dbReference>
<dbReference type="InterPro" id="IPR035965">
    <property type="entry name" value="PAS-like_dom_sf"/>
</dbReference>
<evidence type="ECO:0000259" key="4">
    <source>
        <dbReference type="PROSITE" id="PS50885"/>
    </source>
</evidence>
<dbReference type="SUPFAM" id="SSF158472">
    <property type="entry name" value="HAMP domain-like"/>
    <property type="match status" value="1"/>
</dbReference>
<dbReference type="InterPro" id="IPR001633">
    <property type="entry name" value="EAL_dom"/>
</dbReference>
<protein>
    <submittedName>
        <fullName evidence="6">EAL domain-containing protein</fullName>
    </submittedName>
</protein>
<dbReference type="PROSITE" id="PS50112">
    <property type="entry name" value="PAS"/>
    <property type="match status" value="1"/>
</dbReference>
<dbReference type="Gene3D" id="3.20.20.450">
    <property type="entry name" value="EAL domain"/>
    <property type="match status" value="1"/>
</dbReference>
<dbReference type="InterPro" id="IPR000160">
    <property type="entry name" value="GGDEF_dom"/>
</dbReference>
<keyword evidence="1" id="KW-0812">Transmembrane</keyword>
<feature type="domain" description="GGDEF" evidence="5">
    <location>
        <begin position="648"/>
        <end position="780"/>
    </location>
</feature>
<evidence type="ECO:0000313" key="6">
    <source>
        <dbReference type="EMBL" id="NMF92718.1"/>
    </source>
</evidence>
<dbReference type="InterPro" id="IPR035919">
    <property type="entry name" value="EAL_sf"/>
</dbReference>
<evidence type="ECO:0000313" key="7">
    <source>
        <dbReference type="Proteomes" id="UP000601990"/>
    </source>
</evidence>
<keyword evidence="1" id="KW-0472">Membrane</keyword>
<dbReference type="InterPro" id="IPR013767">
    <property type="entry name" value="PAS_fold"/>
</dbReference>
<dbReference type="SUPFAM" id="SSF141868">
    <property type="entry name" value="EAL domain-like"/>
    <property type="match status" value="1"/>
</dbReference>
<dbReference type="EMBL" id="WTVH01000007">
    <property type="protein sequence ID" value="NMF92718.1"/>
    <property type="molecule type" value="Genomic_DNA"/>
</dbReference>
<dbReference type="Gene3D" id="3.30.450.40">
    <property type="match status" value="1"/>
</dbReference>
<dbReference type="InterPro" id="IPR000014">
    <property type="entry name" value="PAS"/>
</dbReference>
<dbReference type="InterPro" id="IPR029787">
    <property type="entry name" value="Nucleotide_cyclase"/>
</dbReference>
<dbReference type="CDD" id="cd00130">
    <property type="entry name" value="PAS"/>
    <property type="match status" value="1"/>
</dbReference>
<keyword evidence="1" id="KW-1133">Transmembrane helix</keyword>
<dbReference type="InterPro" id="IPR021796">
    <property type="entry name" value="Tll0287-like_dom"/>
</dbReference>
<dbReference type="PANTHER" id="PTHR44757:SF2">
    <property type="entry name" value="BIOFILM ARCHITECTURE MAINTENANCE PROTEIN MBAA"/>
    <property type="match status" value="1"/>
</dbReference>
<dbReference type="InterPro" id="IPR003660">
    <property type="entry name" value="HAMP_dom"/>
</dbReference>
<dbReference type="Gene3D" id="3.30.70.270">
    <property type="match status" value="1"/>
</dbReference>
<dbReference type="Gene3D" id="6.10.340.10">
    <property type="match status" value="1"/>
</dbReference>
<dbReference type="SUPFAM" id="SSF55073">
    <property type="entry name" value="Nucleotide cyclase"/>
    <property type="match status" value="1"/>
</dbReference>
<dbReference type="Pfam" id="PF11845">
    <property type="entry name" value="Tll0287-like"/>
    <property type="match status" value="1"/>
</dbReference>
<feature type="domain" description="EAL" evidence="3">
    <location>
        <begin position="789"/>
        <end position="1044"/>
    </location>
</feature>
<gene>
    <name evidence="6" type="ORF">GO608_05170</name>
</gene>
<dbReference type="InterPro" id="IPR043128">
    <property type="entry name" value="Rev_trsase/Diguanyl_cyclase"/>
</dbReference>
<dbReference type="Pfam" id="PF00990">
    <property type="entry name" value="GGDEF"/>
    <property type="match status" value="1"/>
</dbReference>
<dbReference type="Pfam" id="PF13185">
    <property type="entry name" value="GAF_2"/>
    <property type="match status" value="1"/>
</dbReference>
<keyword evidence="7" id="KW-1185">Reference proteome</keyword>
<dbReference type="SUPFAM" id="SSF55785">
    <property type="entry name" value="PYP-like sensor domain (PAS domain)"/>
    <property type="match status" value="1"/>
</dbReference>
<name>A0ABX1MY85_9RHOO</name>
<dbReference type="InterPro" id="IPR003018">
    <property type="entry name" value="GAF"/>
</dbReference>